<feature type="compositionally biased region" description="Polar residues" evidence="2">
    <location>
        <begin position="1681"/>
        <end position="1691"/>
    </location>
</feature>
<feature type="region of interest" description="Disordered" evidence="2">
    <location>
        <begin position="957"/>
        <end position="995"/>
    </location>
</feature>
<dbReference type="InterPro" id="IPR000219">
    <property type="entry name" value="DH_dom"/>
</dbReference>
<keyword evidence="1" id="KW-0344">Guanine-nucleotide releasing factor</keyword>
<dbReference type="SUPFAM" id="SSF48065">
    <property type="entry name" value="DBL homology domain (DH-domain)"/>
    <property type="match status" value="1"/>
</dbReference>
<dbReference type="InterPro" id="IPR035899">
    <property type="entry name" value="DBL_dom_sf"/>
</dbReference>
<feature type="compositionally biased region" description="Basic and acidic residues" evidence="2">
    <location>
        <begin position="959"/>
        <end position="970"/>
    </location>
</feature>
<sequence length="1905" mass="209268">MDHRSDTPPVLLSPNGAGPDLYMAAPDDVDVDPYHGLGATAGGAAAGAPALETGPFSAAASHAAARAATKQLRSASGSALNRVLLPTPGTVKDMRNRFDRSAAAGPGAQSQPPALSTSRDRYRRPTTASRNAQRSPTGGGTSEGETRRLQKRMPDNRLPRKSPSTSFELSNSSFSSGTSTGTMKTSRSQPHAAFSPKRAMSPSKHQYAGSRPLFGEITADGKWNGNFDLGNYGPLPTFQKAPRRGSESSIALGHGRSQSHQGISSPYLTQPPKQKLSHKRSRSDMDQMRPQVMPSMPNLSAQMMPGLYPTPPDSVDRHARYTNSPPPSRIPVSNRGMSDDSGASSNGYSRPPSVMSNPADRRRPAKSPSRTRPTTPSKGKENSNPNARSRYHPPMPSTPSGQTLSAKIVAPVPKTSPPLRSSRPRQPVSSATTSASRARAAERFHGPLNSNNSRDGRRPSEQWLGKPYDPPSERSRRTIPELNNVDFAERRERIQRAISQSLKSAESSESLKRSQSRSRSRGAASRAPSRSASNDHGQATRGADADTQRDGDQRQGKGGTFEMSRSAPDDTTAKHQSHARTLSVDTAGFAAPSVVSPEPLTGHTDRTMFEDESPVHGRPAADPATTAPKQEAEEPHMFLAPATYQLPSKPTAIDVTQDAPGQEVQSPSVLDNVMRMRERSPSTSSRTGTEFADESASADRSPSDLGDGWTLSGNGLNGDQGSIRIMLDDDPNLTAHAEHWSNDVDHHFEDAQQGDHSKTDAQAVQQYNHEAFTANGYMESPTEETETFLDDPAQVTPRRLPNRDDTLKPTVFNYEQAHGEDNHNANDTGTFASVLEYYRTTGTVTEEMLEELNTHNMVDLQRISANGGSNAHMIERLLDSIMGNRVPQERVSGKQLLEASTYEVPTVTPDTPPMADDFEPGHVIVYGSDVNTSHEEDDFQAKIRKADEDWARQQMGEDPFTRHHQEEDKPLPPPKDAGYTPRSSSGPVSTTFASGLSEGGLRISTIGALDMADIQAAGDLAAELTSPSSLVASALQTSAPPLPSYAPPPVPPDSASRIPFALPDMASAKAYSDRESSDLSPQYRKTNWGASESSRPSIDSQRMAMQLPGSQSMTSFATGESTRQASIDTCGDSQSRLTKTTSPGPEQKRLLKRRHIIKELLDTENSYHQDLKIIEDIYKATCTPELVAAEDKKVLFGNCDEIERFALSFYDELRKAATQVYVPPKQHRWLNKRGSFSTTQSDGTSQTSQQEGVDDEKDRTTTIGRTFLMNLAQMEQVYGAYLRNHDAANQRLSAIQNIMTVKCWLDECHANASDITAAWDLDSLLVKPTQRVAKYPMLLQQLLETTPADHPDHEDLKTAAKDAISMLTRINDAKKRADIVDQIVNPSKTRKESDIRSGLAKAFGRRTEKLKERVGIAEVFQDPEFDELAHKFGGHFIRLQICMRDVQDYVHRADKAIELVNSYATGLQLFIDLRTNPDTVAVSKWRRYGQVIHELATTAFNEHKADITKRVLAPMIQCIKLHEGPQNAINKRKRRIVDFAKCKSEERRGVKPDKKTVEASDQYVALNETLKIDLPKLYNLTAQLVQNTLHCFLDIQLKWHNTWERKLQPLLDAVDIPKSIQDIEPAFKPDYAEVEKSLHQLSICNGTLKIEAANFLSPTPTPYADDSTSRRPSNLDKRTLSVGSEASTAPNTRRHSGIYSTATDMMPLILNLDGRIRSNSSMSSRTAVSQTPASTQSNQRPWSNQQTPSSSFTTSRPTTANTPVITGAFPSFSRQSSDNQRVSRGSDATYFTPRPGKSEDNHRYSGLFNSALPPEVQVASQETASSSKAAPEDTEVMFVCASLFEFSIDKTRKEAGYPYLQYVQGEVFDVVAQKGELWLAKNQDDANNELGWIWEQHFIILSSES</sequence>
<feature type="region of interest" description="Disordered" evidence="2">
    <location>
        <begin position="1720"/>
        <end position="1807"/>
    </location>
</feature>
<gene>
    <name evidence="4" type="ORF">CLAFUR5_04778</name>
</gene>
<name>A0A9Q8P898_PASFU</name>
<feature type="compositionally biased region" description="Polar residues" evidence="2">
    <location>
        <begin position="368"/>
        <end position="387"/>
    </location>
</feature>
<feature type="compositionally biased region" description="Basic and acidic residues" evidence="2">
    <location>
        <begin position="144"/>
        <end position="158"/>
    </location>
</feature>
<accession>A0A9Q8P898</accession>
<evidence type="ECO:0000313" key="4">
    <source>
        <dbReference type="EMBL" id="UJO16888.1"/>
    </source>
</evidence>
<feature type="region of interest" description="Disordered" evidence="2">
    <location>
        <begin position="101"/>
        <end position="208"/>
    </location>
</feature>
<dbReference type="SUPFAM" id="SSF103657">
    <property type="entry name" value="BAR/IMD domain-like"/>
    <property type="match status" value="1"/>
</dbReference>
<feature type="compositionally biased region" description="Low complexity" evidence="2">
    <location>
        <begin position="1237"/>
        <end position="1250"/>
    </location>
</feature>
<reference evidence="4" key="2">
    <citation type="journal article" date="2022" name="Microb. Genom.">
        <title>A chromosome-scale genome assembly of the tomato pathogen Cladosporium fulvum reveals a compartmentalized genome architecture and the presence of a dispensable chromosome.</title>
        <authorList>
            <person name="Zaccaron A.Z."/>
            <person name="Chen L.H."/>
            <person name="Samaras A."/>
            <person name="Stergiopoulos I."/>
        </authorList>
    </citation>
    <scope>NUCLEOTIDE SEQUENCE</scope>
    <source>
        <strain evidence="4">Race5_Kim</strain>
    </source>
</reference>
<dbReference type="Pfam" id="PF00621">
    <property type="entry name" value="RhoGEF"/>
    <property type="match status" value="1"/>
</dbReference>
<evidence type="ECO:0000313" key="5">
    <source>
        <dbReference type="Proteomes" id="UP000756132"/>
    </source>
</evidence>
<feature type="compositionally biased region" description="Polar residues" evidence="2">
    <location>
        <begin position="981"/>
        <end position="994"/>
    </location>
</feature>
<dbReference type="InterPro" id="IPR027267">
    <property type="entry name" value="AH/BAR_dom_sf"/>
</dbReference>
<evidence type="ECO:0000256" key="1">
    <source>
        <dbReference type="ARBA" id="ARBA00022658"/>
    </source>
</evidence>
<dbReference type="PANTHER" id="PTHR22834">
    <property type="entry name" value="NUCLEAR FUSION PROTEIN FUS2"/>
    <property type="match status" value="1"/>
</dbReference>
<dbReference type="SMART" id="SM00721">
    <property type="entry name" value="BAR"/>
    <property type="match status" value="1"/>
</dbReference>
<feature type="region of interest" description="Disordered" evidence="2">
    <location>
        <begin position="677"/>
        <end position="715"/>
    </location>
</feature>
<evidence type="ECO:0000256" key="2">
    <source>
        <dbReference type="SAM" id="MobiDB-lite"/>
    </source>
</evidence>
<reference evidence="4" key="1">
    <citation type="submission" date="2021-12" db="EMBL/GenBank/DDBJ databases">
        <authorList>
            <person name="Zaccaron A."/>
            <person name="Stergiopoulos I."/>
        </authorList>
    </citation>
    <scope>NUCLEOTIDE SEQUENCE</scope>
    <source>
        <strain evidence="4">Race5_Kim</strain>
    </source>
</reference>
<feature type="compositionally biased region" description="Low complexity" evidence="2">
    <location>
        <begin position="417"/>
        <end position="438"/>
    </location>
</feature>
<feature type="compositionally biased region" description="Low complexity" evidence="2">
    <location>
        <begin position="499"/>
        <end position="508"/>
    </location>
</feature>
<keyword evidence="5" id="KW-1185">Reference proteome</keyword>
<feature type="compositionally biased region" description="Low complexity" evidence="2">
    <location>
        <begin position="1743"/>
        <end position="1759"/>
    </location>
</feature>
<protein>
    <submittedName>
        <fullName evidence="4">Dynamin-binding protein</fullName>
    </submittedName>
</protein>
<dbReference type="CDD" id="cd00160">
    <property type="entry name" value="RhoGEF"/>
    <property type="match status" value="1"/>
</dbReference>
<dbReference type="GeneID" id="71984656"/>
<dbReference type="SMART" id="SM00325">
    <property type="entry name" value="RhoGEF"/>
    <property type="match status" value="1"/>
</dbReference>
<feature type="region of interest" description="Disordered" evidence="2">
    <location>
        <begin position="1069"/>
        <end position="1101"/>
    </location>
</feature>
<feature type="compositionally biased region" description="Low complexity" evidence="2">
    <location>
        <begin position="521"/>
        <end position="532"/>
    </location>
</feature>
<feature type="compositionally biased region" description="Basic and acidic residues" evidence="2">
    <location>
        <begin position="603"/>
        <end position="615"/>
    </location>
</feature>
<dbReference type="CDD" id="cd07589">
    <property type="entry name" value="BAR_DNMBP"/>
    <property type="match status" value="1"/>
</dbReference>
<dbReference type="EMBL" id="CP090166">
    <property type="protein sequence ID" value="UJO16888.1"/>
    <property type="molecule type" value="Genomic_DNA"/>
</dbReference>
<dbReference type="RefSeq" id="XP_047761254.1">
    <property type="nucleotide sequence ID" value="XM_047903926.1"/>
</dbReference>
<feature type="region of interest" description="Disordered" evidence="2">
    <location>
        <begin position="1"/>
        <end position="24"/>
    </location>
</feature>
<feature type="compositionally biased region" description="Polar residues" evidence="2">
    <location>
        <begin position="1126"/>
        <end position="1144"/>
    </location>
</feature>
<feature type="region of interest" description="Disordered" evidence="2">
    <location>
        <begin position="1661"/>
        <end position="1700"/>
    </location>
</feature>
<dbReference type="GO" id="GO:0031991">
    <property type="term" value="P:regulation of actomyosin contractile ring contraction"/>
    <property type="evidence" value="ECO:0007669"/>
    <property type="project" value="TreeGrafter"/>
</dbReference>
<dbReference type="Gene3D" id="1.20.900.10">
    <property type="entry name" value="Dbl homology (DH) domain"/>
    <property type="match status" value="1"/>
</dbReference>
<dbReference type="InterPro" id="IPR051492">
    <property type="entry name" value="Dynamin-Rho_GEF"/>
</dbReference>
<dbReference type="Gene3D" id="1.20.1270.60">
    <property type="entry name" value="Arfaptin homology (AH) domain/BAR domain"/>
    <property type="match status" value="1"/>
</dbReference>
<dbReference type="PANTHER" id="PTHR22834:SF20">
    <property type="entry name" value="SH3 DOMAIN-CONTAINING PROTEIN"/>
    <property type="match status" value="1"/>
</dbReference>
<dbReference type="FunFam" id="1.20.900.10:FF:000053">
    <property type="entry name" value="Rho guanyl nucleotide exchange factor, putative"/>
    <property type="match status" value="1"/>
</dbReference>
<feature type="domain" description="DH" evidence="3">
    <location>
        <begin position="1152"/>
        <end position="1373"/>
    </location>
</feature>
<feature type="compositionally biased region" description="Basic and acidic residues" evidence="2">
    <location>
        <begin position="1667"/>
        <end position="1679"/>
    </location>
</feature>
<feature type="region of interest" description="Disordered" evidence="2">
    <location>
        <begin position="1126"/>
        <end position="1145"/>
    </location>
</feature>
<feature type="region of interest" description="Disordered" evidence="2">
    <location>
        <begin position="783"/>
        <end position="806"/>
    </location>
</feature>
<feature type="compositionally biased region" description="Polar residues" evidence="2">
    <location>
        <begin position="1078"/>
        <end position="1100"/>
    </location>
</feature>
<feature type="compositionally biased region" description="Low complexity" evidence="2">
    <location>
        <begin position="101"/>
        <end position="114"/>
    </location>
</feature>
<dbReference type="InterPro" id="IPR004148">
    <property type="entry name" value="BAR_dom"/>
</dbReference>
<feature type="compositionally biased region" description="Low complexity" evidence="2">
    <location>
        <begin position="162"/>
        <end position="188"/>
    </location>
</feature>
<organism evidence="4 5">
    <name type="scientific">Passalora fulva</name>
    <name type="common">Tomato leaf mold</name>
    <name type="synonym">Cladosporium fulvum</name>
    <dbReference type="NCBI Taxonomy" id="5499"/>
    <lineage>
        <taxon>Eukaryota</taxon>
        <taxon>Fungi</taxon>
        <taxon>Dikarya</taxon>
        <taxon>Ascomycota</taxon>
        <taxon>Pezizomycotina</taxon>
        <taxon>Dothideomycetes</taxon>
        <taxon>Dothideomycetidae</taxon>
        <taxon>Mycosphaerellales</taxon>
        <taxon>Mycosphaerellaceae</taxon>
        <taxon>Fulvia</taxon>
    </lineage>
</organism>
<dbReference type="GO" id="GO:0032955">
    <property type="term" value="P:regulation of division septum assembly"/>
    <property type="evidence" value="ECO:0007669"/>
    <property type="project" value="TreeGrafter"/>
</dbReference>
<feature type="compositionally biased region" description="Polar residues" evidence="2">
    <location>
        <begin position="1772"/>
        <end position="1783"/>
    </location>
</feature>
<evidence type="ECO:0000259" key="3">
    <source>
        <dbReference type="PROSITE" id="PS50010"/>
    </source>
</evidence>
<dbReference type="GO" id="GO:0005085">
    <property type="term" value="F:guanyl-nucleotide exchange factor activity"/>
    <property type="evidence" value="ECO:0007669"/>
    <property type="project" value="UniProtKB-KW"/>
</dbReference>
<dbReference type="Pfam" id="PF03114">
    <property type="entry name" value="BAR"/>
    <property type="match status" value="1"/>
</dbReference>
<dbReference type="GO" id="GO:0005737">
    <property type="term" value="C:cytoplasm"/>
    <property type="evidence" value="ECO:0007669"/>
    <property type="project" value="InterPro"/>
</dbReference>
<feature type="region of interest" description="Disordered" evidence="2">
    <location>
        <begin position="238"/>
        <end position="631"/>
    </location>
</feature>
<feature type="region of interest" description="Disordered" evidence="2">
    <location>
        <begin position="1232"/>
        <end position="1258"/>
    </location>
</feature>
<proteinExistence type="predicted"/>
<dbReference type="KEGG" id="ffu:CLAFUR5_04778"/>
<feature type="compositionally biased region" description="Basic and acidic residues" evidence="2">
    <location>
        <begin position="543"/>
        <end position="555"/>
    </location>
</feature>
<feature type="compositionally biased region" description="Polar residues" evidence="2">
    <location>
        <begin position="256"/>
        <end position="272"/>
    </location>
</feature>
<dbReference type="OrthoDB" id="10256089at2759"/>
<feature type="compositionally biased region" description="Polar residues" evidence="2">
    <location>
        <begin position="1720"/>
        <end position="1742"/>
    </location>
</feature>
<dbReference type="Proteomes" id="UP000756132">
    <property type="component" value="Chromosome 4"/>
</dbReference>
<dbReference type="PROSITE" id="PS50010">
    <property type="entry name" value="DH_2"/>
    <property type="match status" value="1"/>
</dbReference>